<dbReference type="PANTHER" id="PTHR34407">
    <property type="entry name" value="EXPRESSED PROTEIN"/>
    <property type="match status" value="1"/>
</dbReference>
<gene>
    <name evidence="1" type="ORF">VOLCADRAFT_85815</name>
</gene>
<reference evidence="1 2" key="1">
    <citation type="journal article" date="2010" name="Science">
        <title>Genomic analysis of organismal complexity in the multicellular green alga Volvox carteri.</title>
        <authorList>
            <person name="Prochnik S.E."/>
            <person name="Umen J."/>
            <person name="Nedelcu A.M."/>
            <person name="Hallmann A."/>
            <person name="Miller S.M."/>
            <person name="Nishii I."/>
            <person name="Ferris P."/>
            <person name="Kuo A."/>
            <person name="Mitros T."/>
            <person name="Fritz-Laylin L.K."/>
            <person name="Hellsten U."/>
            <person name="Chapman J."/>
            <person name="Simakov O."/>
            <person name="Rensing S.A."/>
            <person name="Terry A."/>
            <person name="Pangilinan J."/>
            <person name="Kapitonov V."/>
            <person name="Jurka J."/>
            <person name="Salamov A."/>
            <person name="Shapiro H."/>
            <person name="Schmutz J."/>
            <person name="Grimwood J."/>
            <person name="Lindquist E."/>
            <person name="Lucas S."/>
            <person name="Grigoriev I.V."/>
            <person name="Schmitt R."/>
            <person name="Kirk D."/>
            <person name="Rokhsar D.S."/>
        </authorList>
    </citation>
    <scope>NUCLEOTIDE SEQUENCE [LARGE SCALE GENOMIC DNA]</scope>
    <source>
        <strain evidence="2">f. Nagariensis / Eve</strain>
    </source>
</reference>
<dbReference type="Proteomes" id="UP000001058">
    <property type="component" value="Unassembled WGS sequence"/>
</dbReference>
<dbReference type="PANTHER" id="PTHR34407:SF1">
    <property type="entry name" value="SGNH HYDROLASE-TYPE ESTERASE DOMAIN-CONTAINING PROTEIN"/>
    <property type="match status" value="1"/>
</dbReference>
<dbReference type="AlphaFoldDB" id="D8TH25"/>
<proteinExistence type="predicted"/>
<name>D8TH25_VOLCA</name>
<evidence type="ECO:0000313" key="1">
    <source>
        <dbReference type="EMBL" id="EFJ52999.1"/>
    </source>
</evidence>
<dbReference type="KEGG" id="vcn:VOLCADRAFT_85815"/>
<protein>
    <recommendedName>
        <fullName evidence="3">SGNH hydrolase-type esterase domain-containing protein</fullName>
    </recommendedName>
</protein>
<keyword evidence="2" id="KW-1185">Reference proteome</keyword>
<dbReference type="RefSeq" id="XP_002946004.1">
    <property type="nucleotide sequence ID" value="XM_002945958.1"/>
</dbReference>
<dbReference type="EMBL" id="GL378323">
    <property type="protein sequence ID" value="EFJ52999.1"/>
    <property type="molecule type" value="Genomic_DNA"/>
</dbReference>
<dbReference type="InParanoid" id="D8TH25"/>
<accession>D8TH25</accession>
<dbReference type="eggNOG" id="ENOG502SN07">
    <property type="taxonomic scope" value="Eukaryota"/>
</dbReference>
<sequence length="425" mass="46406">MGAASRLRRAVQKLAHGSHPMIKIAVIGGSPSNQLDLSLLGFCIGSGDGGEYKIVLHSLHPHSLRHPPPQISAFPRANITARNGCTPGVPTPYMIMCLELSVDPDVDLVFMEYTLNDAHSLGRMAEEAKLADNPIVKNAERLVRRVLELPNRPAVVFVHSPVCGMANYPIGHPKNPERTPYRRFPKTSEDIQGKYAPFRSTTTYSTCLYVRQCTVLLYTSRSPGFFGRICLWVALGLMLEPYSPADEEAVSEPLPEPMYEGNIAPNTVMCSVAESFHRLQLAVNTDRSAVGSPAGEKVHVYVHHLRSYEHMGVAEVSCISGCSCDPTEVDALIQEEVSQVYLVGLVVSQSTECVIEVLVLNRTSSGEHKFKVSGVVVAETAGKQKGIAGLDAAHDQHFGLRQHLDENEGVEVVTLTSAQMRTADR</sequence>
<evidence type="ECO:0008006" key="3">
    <source>
        <dbReference type="Google" id="ProtNLM"/>
    </source>
</evidence>
<dbReference type="OrthoDB" id="532422at2759"/>
<evidence type="ECO:0000313" key="2">
    <source>
        <dbReference type="Proteomes" id="UP000001058"/>
    </source>
</evidence>
<organism evidence="2">
    <name type="scientific">Volvox carteri f. nagariensis</name>
    <dbReference type="NCBI Taxonomy" id="3068"/>
    <lineage>
        <taxon>Eukaryota</taxon>
        <taxon>Viridiplantae</taxon>
        <taxon>Chlorophyta</taxon>
        <taxon>core chlorophytes</taxon>
        <taxon>Chlorophyceae</taxon>
        <taxon>CS clade</taxon>
        <taxon>Chlamydomonadales</taxon>
        <taxon>Volvocaceae</taxon>
        <taxon>Volvox</taxon>
    </lineage>
</organism>
<dbReference type="GeneID" id="9625294"/>